<dbReference type="SMART" id="SM00278">
    <property type="entry name" value="HhH1"/>
    <property type="match status" value="4"/>
</dbReference>
<dbReference type="Gene3D" id="3.40.50.10190">
    <property type="entry name" value="BRCT domain"/>
    <property type="match status" value="1"/>
</dbReference>
<evidence type="ECO:0000256" key="10">
    <source>
        <dbReference type="ARBA" id="ARBA00023027"/>
    </source>
</evidence>
<comment type="similarity">
    <text evidence="13 14">Belongs to the NAD-dependent DNA ligase family. LigA subfamily.</text>
</comment>
<dbReference type="CDD" id="cd00114">
    <property type="entry name" value="LIGANc"/>
    <property type="match status" value="1"/>
</dbReference>
<evidence type="ECO:0000256" key="7">
    <source>
        <dbReference type="ARBA" id="ARBA00022763"/>
    </source>
</evidence>
<feature type="binding site" evidence="14">
    <location>
        <position position="142"/>
    </location>
    <ligand>
        <name>NAD(+)</name>
        <dbReference type="ChEBI" id="CHEBI:57540"/>
    </ligand>
</feature>
<feature type="binding site" evidence="14">
    <location>
        <position position="420"/>
    </location>
    <ligand>
        <name>Zn(2+)</name>
        <dbReference type="ChEBI" id="CHEBI:29105"/>
    </ligand>
</feature>
<feature type="binding site" evidence="14">
    <location>
        <position position="423"/>
    </location>
    <ligand>
        <name>Zn(2+)</name>
        <dbReference type="ChEBI" id="CHEBI:29105"/>
    </ligand>
</feature>
<dbReference type="Gene3D" id="1.10.287.610">
    <property type="entry name" value="Helix hairpin bin"/>
    <property type="match status" value="1"/>
</dbReference>
<dbReference type="InterPro" id="IPR004150">
    <property type="entry name" value="NAD_DNA_ligase_OB"/>
</dbReference>
<dbReference type="InterPro" id="IPR012340">
    <property type="entry name" value="NA-bd_OB-fold"/>
</dbReference>
<dbReference type="InterPro" id="IPR033136">
    <property type="entry name" value="DNA_ligase_CS"/>
</dbReference>
<dbReference type="InterPro" id="IPR001679">
    <property type="entry name" value="DNA_ligase"/>
</dbReference>
<dbReference type="SUPFAM" id="SSF52113">
    <property type="entry name" value="BRCT domain"/>
    <property type="match status" value="1"/>
</dbReference>
<evidence type="ECO:0000259" key="16">
    <source>
        <dbReference type="PROSITE" id="PS50172"/>
    </source>
</evidence>
<evidence type="ECO:0000256" key="3">
    <source>
        <dbReference type="ARBA" id="ARBA00013308"/>
    </source>
</evidence>
<protein>
    <recommendedName>
        <fullName evidence="3 14">DNA ligase</fullName>
        <ecNumber evidence="2 14">6.5.1.2</ecNumber>
    </recommendedName>
    <alternativeName>
        <fullName evidence="14">Polydeoxyribonucleotide synthase [NAD(+)]</fullName>
    </alternativeName>
</protein>
<dbReference type="InterPro" id="IPR041663">
    <property type="entry name" value="DisA/LigA_HHH"/>
</dbReference>
<dbReference type="Pfam" id="PF03120">
    <property type="entry name" value="OB_DNA_ligase"/>
    <property type="match status" value="1"/>
</dbReference>
<dbReference type="GO" id="GO:0006260">
    <property type="term" value="P:DNA replication"/>
    <property type="evidence" value="ECO:0007669"/>
    <property type="project" value="UniProtKB-KW"/>
</dbReference>
<dbReference type="NCBIfam" id="NF005932">
    <property type="entry name" value="PRK07956.1"/>
    <property type="match status" value="1"/>
</dbReference>
<dbReference type="SUPFAM" id="SSF56091">
    <property type="entry name" value="DNA ligase/mRNA capping enzyme, catalytic domain"/>
    <property type="match status" value="1"/>
</dbReference>
<keyword evidence="9 14" id="KW-0460">Magnesium</keyword>
<feature type="binding site" evidence="14">
    <location>
        <position position="119"/>
    </location>
    <ligand>
        <name>NAD(+)</name>
        <dbReference type="ChEBI" id="CHEBI:57540"/>
    </ligand>
</feature>
<dbReference type="PROSITE" id="PS50172">
    <property type="entry name" value="BRCT"/>
    <property type="match status" value="1"/>
</dbReference>
<evidence type="ECO:0000256" key="1">
    <source>
        <dbReference type="ARBA" id="ARBA00004067"/>
    </source>
</evidence>
<feature type="binding site" evidence="14">
    <location>
        <position position="443"/>
    </location>
    <ligand>
        <name>Zn(2+)</name>
        <dbReference type="ChEBI" id="CHEBI:29105"/>
    </ligand>
</feature>
<dbReference type="HAMAP" id="MF_01588">
    <property type="entry name" value="DNA_ligase_A"/>
    <property type="match status" value="1"/>
</dbReference>
<keyword evidence="6 14" id="KW-0479">Metal-binding</keyword>
<sequence length="676" mass="75209">MNKKGATERIEKLKKSINKYRHSRLVLNKELVSPEVEDSLKKELFDLEQEHPDLITPDSPTQRVAGAPAKEFKKVRHAVAGKPVRMNSLNDAFSPEDMKAWLERLEKALVSKPREFYCDLKMDGLAIELVYKNGLLVQASTRGDGDTGEDVTQNIKTIESVPLSLDGSDIPKEVVVRGEVFLTKKEFQRINKEQTKAGEKVYANPRNLVAGSVRQLDPKLTAGRRLSFYAYAFVGSGIATHDSEYRAMNQLGIPTNPEGKICPPAGNLPKGDKILDEIERFYAEIEKKREKLPYEIDGIVVSLNDNALVERAGIAGKAPRGVIAYKFSPKEAETVVENISVQVGRTGVLTPVAFLRPVNVGGVMVSRATLHNLDEIKRLGVKIGDTVIVGRAGDVIPDVKKVLTDLRTGREREFCMPTKCPACRESVERSVGQVAYRCVNKDCPAIRREAIYHFVSRRALDMDGIGPKIIDQLMDAALIKDAADLYSLKKGDLLNLERFAEVSAANAIDSIHTRKSVPLSRFIYALGIPHVGEETAFTLAKRFGTFEKFRQASRAELQVIEDIGPVVSDSICDWFEKPYHKKLLEKFKKSGLRIENEKVESRKLKGKTFVLTGILETLSRDQAKELIREQGGDVSSSVSGETDFVVAGAEPGSKYDKAKRLNVKILSEKEFLNMLQ</sequence>
<comment type="caution">
    <text evidence="14">Lacks conserved residue(s) required for the propagation of feature annotation.</text>
</comment>
<name>A0A1F8GPP1_9BACT</name>
<organism evidence="17 18">
    <name type="scientific">Candidatus Yanofskybacteria bacterium RIFCSPLOWO2_01_FULL_49_17</name>
    <dbReference type="NCBI Taxonomy" id="1802700"/>
    <lineage>
        <taxon>Bacteria</taxon>
        <taxon>Candidatus Yanofskyibacteriota</taxon>
    </lineage>
</organism>
<dbReference type="InterPro" id="IPR010994">
    <property type="entry name" value="RuvA_2-like"/>
</dbReference>
<evidence type="ECO:0000313" key="17">
    <source>
        <dbReference type="EMBL" id="OGN27385.1"/>
    </source>
</evidence>
<evidence type="ECO:0000256" key="11">
    <source>
        <dbReference type="ARBA" id="ARBA00023204"/>
    </source>
</evidence>
<dbReference type="Gene3D" id="6.20.10.30">
    <property type="match status" value="1"/>
</dbReference>
<evidence type="ECO:0000256" key="6">
    <source>
        <dbReference type="ARBA" id="ARBA00022723"/>
    </source>
</evidence>
<dbReference type="GO" id="GO:0006281">
    <property type="term" value="P:DNA repair"/>
    <property type="evidence" value="ECO:0007669"/>
    <property type="project" value="UniProtKB-KW"/>
</dbReference>
<keyword evidence="7 14" id="KW-0227">DNA damage</keyword>
<dbReference type="Gene3D" id="1.10.150.20">
    <property type="entry name" value="5' to 3' exonuclease, C-terminal subdomain"/>
    <property type="match status" value="2"/>
</dbReference>
<feature type="binding site" evidence="14">
    <location>
        <begin position="88"/>
        <end position="89"/>
    </location>
    <ligand>
        <name>NAD(+)</name>
        <dbReference type="ChEBI" id="CHEBI:57540"/>
    </ligand>
</feature>
<dbReference type="Gene3D" id="2.40.50.140">
    <property type="entry name" value="Nucleic acid-binding proteins"/>
    <property type="match status" value="1"/>
</dbReference>
<dbReference type="GO" id="GO:0003677">
    <property type="term" value="F:DNA binding"/>
    <property type="evidence" value="ECO:0007669"/>
    <property type="project" value="InterPro"/>
</dbReference>
<dbReference type="SMART" id="SM00292">
    <property type="entry name" value="BRCT"/>
    <property type="match status" value="1"/>
</dbReference>
<feature type="binding site" evidence="14">
    <location>
        <position position="326"/>
    </location>
    <ligand>
        <name>NAD(+)</name>
        <dbReference type="ChEBI" id="CHEBI:57540"/>
    </ligand>
</feature>
<dbReference type="InterPro" id="IPR018239">
    <property type="entry name" value="DNA_ligase_AS"/>
</dbReference>
<evidence type="ECO:0000256" key="8">
    <source>
        <dbReference type="ARBA" id="ARBA00022833"/>
    </source>
</evidence>
<dbReference type="PROSITE" id="PS01055">
    <property type="entry name" value="DNA_LIGASE_N1"/>
    <property type="match status" value="1"/>
</dbReference>
<comment type="catalytic activity">
    <reaction evidence="12 14 15">
        <text>NAD(+) + (deoxyribonucleotide)n-3'-hydroxyl + 5'-phospho-(deoxyribonucleotide)m = (deoxyribonucleotide)n+m + AMP + beta-nicotinamide D-nucleotide.</text>
        <dbReference type="EC" id="6.5.1.2"/>
    </reaction>
</comment>
<evidence type="ECO:0000313" key="18">
    <source>
        <dbReference type="Proteomes" id="UP000178444"/>
    </source>
</evidence>
<evidence type="ECO:0000256" key="13">
    <source>
        <dbReference type="ARBA" id="ARBA00060881"/>
    </source>
</evidence>
<evidence type="ECO:0000256" key="4">
    <source>
        <dbReference type="ARBA" id="ARBA00022598"/>
    </source>
</evidence>
<evidence type="ECO:0000256" key="14">
    <source>
        <dbReference type="HAMAP-Rule" id="MF_01588"/>
    </source>
</evidence>
<keyword evidence="11 14" id="KW-0234">DNA repair</keyword>
<keyword evidence="4 14" id="KW-0436">Ligase</keyword>
<evidence type="ECO:0000256" key="15">
    <source>
        <dbReference type="RuleBase" id="RU000618"/>
    </source>
</evidence>
<proteinExistence type="inferred from homology"/>
<accession>A0A1F8GPP1</accession>
<evidence type="ECO:0000256" key="9">
    <source>
        <dbReference type="ARBA" id="ARBA00022842"/>
    </source>
</evidence>
<reference evidence="17 18" key="1">
    <citation type="journal article" date="2016" name="Nat. Commun.">
        <title>Thousands of microbial genomes shed light on interconnected biogeochemical processes in an aquifer system.</title>
        <authorList>
            <person name="Anantharaman K."/>
            <person name="Brown C.T."/>
            <person name="Hug L.A."/>
            <person name="Sharon I."/>
            <person name="Castelle C.J."/>
            <person name="Probst A.J."/>
            <person name="Thomas B.C."/>
            <person name="Singh A."/>
            <person name="Wilkins M.J."/>
            <person name="Karaoz U."/>
            <person name="Brodie E.L."/>
            <person name="Williams K.H."/>
            <person name="Hubbard S.S."/>
            <person name="Banfield J.F."/>
        </authorList>
    </citation>
    <scope>NUCLEOTIDE SEQUENCE [LARGE SCALE GENOMIC DNA]</scope>
</reference>
<dbReference type="InterPro" id="IPR013839">
    <property type="entry name" value="DNAligase_adenylation"/>
</dbReference>
<dbReference type="PANTHER" id="PTHR23389">
    <property type="entry name" value="CHROMOSOME TRANSMISSION FIDELITY FACTOR 18"/>
    <property type="match status" value="1"/>
</dbReference>
<keyword evidence="14" id="KW-0464">Manganese</keyword>
<dbReference type="AlphaFoldDB" id="A0A1F8GPP1"/>
<dbReference type="Pfam" id="PF12826">
    <property type="entry name" value="HHH_2"/>
    <property type="match status" value="1"/>
</dbReference>
<dbReference type="Proteomes" id="UP000178444">
    <property type="component" value="Unassembled WGS sequence"/>
</dbReference>
<dbReference type="SUPFAM" id="SSF47781">
    <property type="entry name" value="RuvA domain 2-like"/>
    <property type="match status" value="1"/>
</dbReference>
<dbReference type="InterPro" id="IPR003583">
    <property type="entry name" value="Hlx-hairpin-Hlx_DNA-bd_motif"/>
</dbReference>
<evidence type="ECO:0000256" key="12">
    <source>
        <dbReference type="ARBA" id="ARBA00034005"/>
    </source>
</evidence>
<dbReference type="FunFam" id="1.10.150.20:FF:000006">
    <property type="entry name" value="DNA ligase"/>
    <property type="match status" value="1"/>
</dbReference>
<dbReference type="InterPro" id="IPR036420">
    <property type="entry name" value="BRCT_dom_sf"/>
</dbReference>
<comment type="cofactor">
    <cofactor evidence="14">
        <name>Mg(2+)</name>
        <dbReference type="ChEBI" id="CHEBI:18420"/>
    </cofactor>
    <cofactor evidence="14">
        <name>Mn(2+)</name>
        <dbReference type="ChEBI" id="CHEBI:29035"/>
    </cofactor>
</comment>
<comment type="caution">
    <text evidence="17">The sequence shown here is derived from an EMBL/GenBank/DDBJ whole genome shotgun (WGS) entry which is preliminary data.</text>
</comment>
<dbReference type="InterPro" id="IPR013840">
    <property type="entry name" value="DNAligase_N"/>
</dbReference>
<dbReference type="Gene3D" id="3.30.470.30">
    <property type="entry name" value="DNA ligase/mRNA capping enzyme"/>
    <property type="match status" value="1"/>
</dbReference>
<comment type="function">
    <text evidence="1 14">DNA ligase that catalyzes the formation of phosphodiester linkages between 5'-phosphoryl and 3'-hydroxyl groups in double-stranded DNA using NAD as a coenzyme and as the energy source for the reaction. It is essential for DNA replication and repair of damaged DNA.</text>
</comment>
<dbReference type="EC" id="6.5.1.2" evidence="2 14"/>
<keyword evidence="5 14" id="KW-0235">DNA replication</keyword>
<dbReference type="PROSITE" id="PS01056">
    <property type="entry name" value="DNA_LIGASE_N2"/>
    <property type="match status" value="1"/>
</dbReference>
<dbReference type="NCBIfam" id="TIGR00575">
    <property type="entry name" value="dnlj"/>
    <property type="match status" value="1"/>
</dbReference>
<dbReference type="GO" id="GO:0003911">
    <property type="term" value="F:DNA ligase (NAD+) activity"/>
    <property type="evidence" value="ECO:0007669"/>
    <property type="project" value="UniProtKB-UniRule"/>
</dbReference>
<dbReference type="CDD" id="cd17748">
    <property type="entry name" value="BRCT_DNA_ligase_like"/>
    <property type="match status" value="1"/>
</dbReference>
<dbReference type="InterPro" id="IPR004149">
    <property type="entry name" value="Znf_DNAligase_C4"/>
</dbReference>
<dbReference type="GO" id="GO:0046872">
    <property type="term" value="F:metal ion binding"/>
    <property type="evidence" value="ECO:0007669"/>
    <property type="project" value="UniProtKB-KW"/>
</dbReference>
<feature type="binding site" evidence="14">
    <location>
        <position position="179"/>
    </location>
    <ligand>
        <name>NAD(+)</name>
        <dbReference type="ChEBI" id="CHEBI:57540"/>
    </ligand>
</feature>
<evidence type="ECO:0000256" key="5">
    <source>
        <dbReference type="ARBA" id="ARBA00022705"/>
    </source>
</evidence>
<dbReference type="PIRSF" id="PIRSF001604">
    <property type="entry name" value="LigA"/>
    <property type="match status" value="1"/>
</dbReference>
<keyword evidence="8 14" id="KW-0862">Zinc</keyword>
<dbReference type="EMBL" id="MGKO01000011">
    <property type="protein sequence ID" value="OGN27385.1"/>
    <property type="molecule type" value="Genomic_DNA"/>
</dbReference>
<feature type="active site" description="N6-AMP-lysine intermediate" evidence="14">
    <location>
        <position position="121"/>
    </location>
</feature>
<dbReference type="SUPFAM" id="SSF50249">
    <property type="entry name" value="Nucleic acid-binding proteins"/>
    <property type="match status" value="1"/>
</dbReference>
<evidence type="ECO:0000256" key="2">
    <source>
        <dbReference type="ARBA" id="ARBA00012722"/>
    </source>
</evidence>
<keyword evidence="10 14" id="KW-0520">NAD</keyword>
<dbReference type="FunFam" id="1.10.150.20:FF:000007">
    <property type="entry name" value="DNA ligase"/>
    <property type="match status" value="1"/>
</dbReference>
<dbReference type="FunFam" id="2.40.50.140:FF:000012">
    <property type="entry name" value="DNA ligase"/>
    <property type="match status" value="1"/>
</dbReference>
<gene>
    <name evidence="14" type="primary">ligA</name>
    <name evidence="17" type="ORF">A2941_00875</name>
</gene>
<dbReference type="SMART" id="SM00532">
    <property type="entry name" value="LIGANc"/>
    <property type="match status" value="1"/>
</dbReference>
<dbReference type="Pfam" id="PF03119">
    <property type="entry name" value="DNA_ligase_ZBD"/>
    <property type="match status" value="1"/>
</dbReference>
<dbReference type="Pfam" id="PF00533">
    <property type="entry name" value="BRCT"/>
    <property type="match status" value="1"/>
</dbReference>
<dbReference type="InterPro" id="IPR001357">
    <property type="entry name" value="BRCT_dom"/>
</dbReference>
<feature type="binding site" evidence="14">
    <location>
        <position position="438"/>
    </location>
    <ligand>
        <name>Zn(2+)</name>
        <dbReference type="ChEBI" id="CHEBI:29105"/>
    </ligand>
</feature>
<feature type="domain" description="BRCT" evidence="16">
    <location>
        <begin position="599"/>
        <end position="676"/>
    </location>
</feature>
<dbReference type="Pfam" id="PF01653">
    <property type="entry name" value="DNA_ligase_aden"/>
    <property type="match status" value="1"/>
</dbReference>
<dbReference type="PANTHER" id="PTHR23389:SF9">
    <property type="entry name" value="DNA LIGASE"/>
    <property type="match status" value="1"/>
</dbReference>